<evidence type="ECO:0000256" key="7">
    <source>
        <dbReference type="ARBA" id="ARBA00023288"/>
    </source>
</evidence>
<dbReference type="Proteomes" id="UP000616769">
    <property type="component" value="Unassembled WGS sequence"/>
</dbReference>
<dbReference type="AlphaFoldDB" id="A0A132ADS3"/>
<dbReference type="EnsemblMetazoa" id="SSS_5970s_mrna">
    <property type="protein sequence ID" value="KAF7494764.1"/>
    <property type="gene ID" value="SSS_5970"/>
</dbReference>
<evidence type="ECO:0000313" key="11">
    <source>
        <dbReference type="EMBL" id="KPM09073.1"/>
    </source>
</evidence>
<comment type="subcellular location">
    <subcellularLocation>
        <location evidence="1">Cell membrane</location>
        <topology evidence="1">Lipid-anchor</topology>
        <orientation evidence="1">Cytoplasmic side</orientation>
    </subcellularLocation>
</comment>
<keyword evidence="5" id="KW-0472">Membrane</keyword>
<dbReference type="PROSITE" id="PS50058">
    <property type="entry name" value="G_PROTEIN_GAMMA"/>
    <property type="match status" value="1"/>
</dbReference>
<accession>A0A132ADS3</accession>
<dbReference type="CDD" id="cd00068">
    <property type="entry name" value="GGL"/>
    <property type="match status" value="1"/>
</dbReference>
<dbReference type="OMA" id="YCQDHRR"/>
<sequence>MSPVANINMSSLIQQRRIVDQLRRESQIKRIQVSAAIEDLKKCIMEKESEDYLLIGFCSQKANPFREKSSCSVL</sequence>
<evidence type="ECO:0000259" key="9">
    <source>
        <dbReference type="PROSITE" id="PS50058"/>
    </source>
</evidence>
<name>A0A132ADS3_SARSC</name>
<dbReference type="GO" id="GO:0005834">
    <property type="term" value="C:heterotrimeric G-protein complex"/>
    <property type="evidence" value="ECO:0007669"/>
    <property type="project" value="InterPro"/>
</dbReference>
<dbReference type="InterPro" id="IPR036284">
    <property type="entry name" value="GGL_sf"/>
</dbReference>
<feature type="domain" description="G protein gamma" evidence="9">
    <location>
        <begin position="8"/>
        <end position="74"/>
    </location>
</feature>
<dbReference type="GO" id="GO:0007186">
    <property type="term" value="P:G protein-coupled receptor signaling pathway"/>
    <property type="evidence" value="ECO:0007669"/>
    <property type="project" value="InterPro"/>
</dbReference>
<keyword evidence="6" id="KW-0807">Transducer</keyword>
<dbReference type="SMART" id="SM01224">
    <property type="entry name" value="G_gamma"/>
    <property type="match status" value="1"/>
</dbReference>
<evidence type="ECO:0000256" key="4">
    <source>
        <dbReference type="ARBA" id="ARBA00022481"/>
    </source>
</evidence>
<reference evidence="12" key="4">
    <citation type="submission" date="2022-06" db="UniProtKB">
        <authorList>
            <consortium name="EnsemblMetazoa"/>
        </authorList>
    </citation>
    <scope>IDENTIFICATION</scope>
</reference>
<dbReference type="PANTHER" id="PTHR13809">
    <property type="entry name" value="GUANINE NUCLEOTIDE-BINDING PROTEIN GAMMA SUBUNIT"/>
    <property type="match status" value="1"/>
</dbReference>
<dbReference type="GO" id="GO:0031681">
    <property type="term" value="F:G-protein beta-subunit binding"/>
    <property type="evidence" value="ECO:0007669"/>
    <property type="project" value="InterPro"/>
</dbReference>
<dbReference type="SMART" id="SM00224">
    <property type="entry name" value="GGL"/>
    <property type="match status" value="1"/>
</dbReference>
<evidence type="ECO:0000313" key="14">
    <source>
        <dbReference type="Proteomes" id="UP000616769"/>
    </source>
</evidence>
<keyword evidence="8" id="KW-0636">Prenylation</keyword>
<proteinExistence type="inferred from homology"/>
<evidence type="ECO:0000313" key="10">
    <source>
        <dbReference type="EMBL" id="KAF7494764.1"/>
    </source>
</evidence>
<dbReference type="Gene3D" id="4.10.260.10">
    <property type="entry name" value="Transducin (heterotrimeric G protein), gamma chain"/>
    <property type="match status" value="1"/>
</dbReference>
<comment type="similarity">
    <text evidence="2">Belongs to the G protein gamma family.</text>
</comment>
<dbReference type="SUPFAM" id="SSF48670">
    <property type="entry name" value="Transducin (heterotrimeric G protein), gamma chain"/>
    <property type="match status" value="1"/>
</dbReference>
<gene>
    <name evidence="11" type="ORF">QR98_0076030</name>
    <name evidence="10" type="ORF">SSS_5970</name>
</gene>
<dbReference type="EMBL" id="WVUK01000052">
    <property type="protein sequence ID" value="KAF7494764.1"/>
    <property type="molecule type" value="Genomic_DNA"/>
</dbReference>
<keyword evidence="13" id="KW-1185">Reference proteome</keyword>
<organism evidence="11 14">
    <name type="scientific">Sarcoptes scabiei</name>
    <name type="common">Itch mite</name>
    <name type="synonym">Acarus scabiei</name>
    <dbReference type="NCBI Taxonomy" id="52283"/>
    <lineage>
        <taxon>Eukaryota</taxon>
        <taxon>Metazoa</taxon>
        <taxon>Ecdysozoa</taxon>
        <taxon>Arthropoda</taxon>
        <taxon>Chelicerata</taxon>
        <taxon>Arachnida</taxon>
        <taxon>Acari</taxon>
        <taxon>Acariformes</taxon>
        <taxon>Sarcoptiformes</taxon>
        <taxon>Astigmata</taxon>
        <taxon>Psoroptidia</taxon>
        <taxon>Sarcoptoidea</taxon>
        <taxon>Sarcoptidae</taxon>
        <taxon>Sarcoptinae</taxon>
        <taxon>Sarcoptes</taxon>
    </lineage>
</organism>
<evidence type="ECO:0000256" key="2">
    <source>
        <dbReference type="ARBA" id="ARBA00007431"/>
    </source>
</evidence>
<evidence type="ECO:0000256" key="6">
    <source>
        <dbReference type="ARBA" id="ARBA00023224"/>
    </source>
</evidence>
<keyword evidence="7" id="KW-0449">Lipoprotein</keyword>
<protein>
    <submittedName>
        <fullName evidence="10 11">Guanine nucleotide-binding protein subunit gamma-1</fullName>
    </submittedName>
</protein>
<evidence type="ECO:0000256" key="3">
    <source>
        <dbReference type="ARBA" id="ARBA00022475"/>
    </source>
</evidence>
<evidence type="ECO:0000313" key="12">
    <source>
        <dbReference type="EnsemblMetazoa" id="KAF7494764.1"/>
    </source>
</evidence>
<dbReference type="VEuPathDB" id="VectorBase:SSCA007379"/>
<dbReference type="InterPro" id="IPR001770">
    <property type="entry name" value="G-protein_gamma"/>
</dbReference>
<dbReference type="OrthoDB" id="6264244at2759"/>
<dbReference type="Proteomes" id="UP000070412">
    <property type="component" value="Unassembled WGS sequence"/>
</dbReference>
<evidence type="ECO:0000313" key="13">
    <source>
        <dbReference type="Proteomes" id="UP000070412"/>
    </source>
</evidence>
<evidence type="ECO:0000256" key="8">
    <source>
        <dbReference type="ARBA" id="ARBA00023289"/>
    </source>
</evidence>
<keyword evidence="3" id="KW-1003">Cell membrane</keyword>
<evidence type="ECO:0000256" key="5">
    <source>
        <dbReference type="ARBA" id="ARBA00023136"/>
    </source>
</evidence>
<keyword evidence="4" id="KW-0488">Methylation</keyword>
<dbReference type="InterPro" id="IPR015898">
    <property type="entry name" value="G-protein_gamma-like_dom"/>
</dbReference>
<reference evidence="10" key="3">
    <citation type="submission" date="2020-01" db="EMBL/GenBank/DDBJ databases">
        <authorList>
            <person name="Korhonen P.K.K."/>
            <person name="Guangxu M.G."/>
            <person name="Wang T.W."/>
            <person name="Stroehlein A.J.S."/>
            <person name="Young N.D."/>
            <person name="Ang C.-S.A."/>
            <person name="Fernando D.W.F."/>
            <person name="Lu H.L."/>
            <person name="Taylor S.T."/>
            <person name="Ehtesham M.E.M."/>
            <person name="Najaraj S.H.N."/>
            <person name="Harsha G.H.G."/>
            <person name="Madugundu A.M."/>
            <person name="Renuse S.R."/>
            <person name="Holt D.H."/>
            <person name="Pandey A.P."/>
            <person name="Papenfuss A.P."/>
            <person name="Gasser R.B.G."/>
            <person name="Fischer K.F."/>
        </authorList>
    </citation>
    <scope>NUCLEOTIDE SEQUENCE</scope>
    <source>
        <strain evidence="10">SSS_KF_BRIS2020</strain>
    </source>
</reference>
<reference evidence="13" key="2">
    <citation type="journal article" date="2020" name="PLoS Negl. Trop. Dis.">
        <title>High-quality nuclear genome for Sarcoptes scabiei-A critical resource for a neglected parasite.</title>
        <authorList>
            <person name="Korhonen P.K."/>
            <person name="Gasser R.B."/>
            <person name="Ma G."/>
            <person name="Wang T."/>
            <person name="Stroehlein A.J."/>
            <person name="Young N.D."/>
            <person name="Ang C.S."/>
            <person name="Fernando D.D."/>
            <person name="Lu H.C."/>
            <person name="Taylor S."/>
            <person name="Reynolds S.L."/>
            <person name="Mofiz E."/>
            <person name="Najaraj S.H."/>
            <person name="Gowda H."/>
            <person name="Madugundu A."/>
            <person name="Renuse S."/>
            <person name="Holt D."/>
            <person name="Pandey A."/>
            <person name="Papenfuss A.T."/>
            <person name="Fischer K."/>
        </authorList>
    </citation>
    <scope>NUCLEOTIDE SEQUENCE [LARGE SCALE GENOMIC DNA]</scope>
</reference>
<dbReference type="FunFam" id="4.10.260.10:FF:000001">
    <property type="entry name" value="Guanine nucleotide-binding protein subunit gamma"/>
    <property type="match status" value="1"/>
</dbReference>
<dbReference type="Pfam" id="PF00631">
    <property type="entry name" value="G-gamma"/>
    <property type="match status" value="1"/>
</dbReference>
<reference evidence="11 14" key="1">
    <citation type="journal article" date="2015" name="Parasit. Vectors">
        <title>Draft genome of the scabies mite.</title>
        <authorList>
            <person name="Rider S.D.Jr."/>
            <person name="Morgan M.S."/>
            <person name="Arlian L.G."/>
        </authorList>
    </citation>
    <scope>NUCLEOTIDE SEQUENCE [LARGE SCALE GENOMIC DNA]</scope>
    <source>
        <strain evidence="11">Arlian Lab</strain>
    </source>
</reference>
<dbReference type="EMBL" id="JXLN01013084">
    <property type="protein sequence ID" value="KPM09073.1"/>
    <property type="molecule type" value="Genomic_DNA"/>
</dbReference>
<evidence type="ECO:0000256" key="1">
    <source>
        <dbReference type="ARBA" id="ARBA00004342"/>
    </source>
</evidence>